<dbReference type="Proteomes" id="UP000179807">
    <property type="component" value="Unassembled WGS sequence"/>
</dbReference>
<reference evidence="1" key="1">
    <citation type="submission" date="2016-10" db="EMBL/GenBank/DDBJ databases">
        <authorList>
            <person name="Benchimol M."/>
            <person name="Almeida L.G."/>
            <person name="Vasconcelos A.T."/>
            <person name="Perreira-Neves A."/>
            <person name="Rosa I.A."/>
            <person name="Tasca T."/>
            <person name="Bogo M.R."/>
            <person name="de Souza W."/>
        </authorList>
    </citation>
    <scope>NUCLEOTIDE SEQUENCE [LARGE SCALE GENOMIC DNA]</scope>
    <source>
        <strain evidence="1">K</strain>
    </source>
</reference>
<accession>A0A1J4KJ91</accession>
<dbReference type="VEuPathDB" id="TrichDB:TRFO_19151"/>
<dbReference type="GeneID" id="94835320"/>
<dbReference type="AlphaFoldDB" id="A0A1J4KJ91"/>
<gene>
    <name evidence="1" type="ORF">TRFO_19151</name>
</gene>
<evidence type="ECO:0000313" key="2">
    <source>
        <dbReference type="Proteomes" id="UP000179807"/>
    </source>
</evidence>
<proteinExistence type="predicted"/>
<name>A0A1J4KJ91_9EUKA</name>
<sequence length="508" mass="57477">MSGESNQVIAPPASGVPKSQLAVELKQLDLPLTKEGATFDQKSGEYKFNDPTLQKHREAFRAKMTEYEQNFWRDYTKPEGTISKEISIQDKISSALDDLSKSHKESLQTQSRVYSDKCINIDDIPGETVLFNPELQGLAKIYTLLSDEAINNLENRLSYLNDAQEGKLDNGEKNYAKEIEDLYEKAKKQVTSSLTHLDISEEAPFNLIVKIAEFFDIGIRGKAIRIFNHMSDIPTNNINLQSAIIYAHSGNNNENNIQFLTKFVYIMLLNMQCANLIRTLSKDDTFLKQNYYADAPIRDPIIAEIFAVAIEKIECAEITGEINESKAPLYSPPVSPKKFAQRVSSTVDDFLTTTRKWLLEDIDIQTKYISILYPVLRLFMDTFLTQSSGEIASISALWDVFESISSQKINGSSFQKFQKILSSKEVTKDFSNANKAIAAIAQIFNQGILPEVVLWGVNAKPVKGVKNPVYSNNLEVCKMISEGFHQFKYTKIQIQLELLKEEIQNQKI</sequence>
<protein>
    <submittedName>
        <fullName evidence="1">Uncharacterized protein</fullName>
    </submittedName>
</protein>
<keyword evidence="2" id="KW-1185">Reference proteome</keyword>
<evidence type="ECO:0000313" key="1">
    <source>
        <dbReference type="EMBL" id="OHT11417.1"/>
    </source>
</evidence>
<comment type="caution">
    <text evidence="1">The sequence shown here is derived from an EMBL/GenBank/DDBJ whole genome shotgun (WGS) entry which is preliminary data.</text>
</comment>
<organism evidence="1 2">
    <name type="scientific">Tritrichomonas foetus</name>
    <dbReference type="NCBI Taxonomy" id="1144522"/>
    <lineage>
        <taxon>Eukaryota</taxon>
        <taxon>Metamonada</taxon>
        <taxon>Parabasalia</taxon>
        <taxon>Tritrichomonadida</taxon>
        <taxon>Tritrichomonadidae</taxon>
        <taxon>Tritrichomonas</taxon>
    </lineage>
</organism>
<dbReference type="EMBL" id="MLAK01000588">
    <property type="protein sequence ID" value="OHT11417.1"/>
    <property type="molecule type" value="Genomic_DNA"/>
</dbReference>
<dbReference type="RefSeq" id="XP_068364553.1">
    <property type="nucleotide sequence ID" value="XM_068500616.1"/>
</dbReference>